<proteinExistence type="predicted"/>
<evidence type="ECO:0000313" key="3">
    <source>
        <dbReference type="Proteomes" id="UP000322667"/>
    </source>
</evidence>
<gene>
    <name evidence="2" type="ORF">ES332_D04G022900v1</name>
</gene>
<keyword evidence="3" id="KW-1185">Reference proteome</keyword>
<name>A0A5D2L833_GOSTO</name>
<dbReference type="Proteomes" id="UP000322667">
    <property type="component" value="Chromosome D04"/>
</dbReference>
<organism evidence="2 3">
    <name type="scientific">Gossypium tomentosum</name>
    <name type="common">Hawaiian cotton</name>
    <name type="synonym">Gossypium sandvicense</name>
    <dbReference type="NCBI Taxonomy" id="34277"/>
    <lineage>
        <taxon>Eukaryota</taxon>
        <taxon>Viridiplantae</taxon>
        <taxon>Streptophyta</taxon>
        <taxon>Embryophyta</taxon>
        <taxon>Tracheophyta</taxon>
        <taxon>Spermatophyta</taxon>
        <taxon>Magnoliopsida</taxon>
        <taxon>eudicotyledons</taxon>
        <taxon>Gunneridae</taxon>
        <taxon>Pentapetalae</taxon>
        <taxon>rosids</taxon>
        <taxon>malvids</taxon>
        <taxon>Malvales</taxon>
        <taxon>Malvaceae</taxon>
        <taxon>Malvoideae</taxon>
        <taxon>Gossypium</taxon>
    </lineage>
</organism>
<feature type="region of interest" description="Disordered" evidence="1">
    <location>
        <begin position="77"/>
        <end position="101"/>
    </location>
</feature>
<dbReference type="AlphaFoldDB" id="A0A5D2L833"/>
<dbReference type="EMBL" id="CM017626">
    <property type="protein sequence ID" value="TYH75491.1"/>
    <property type="molecule type" value="Genomic_DNA"/>
</dbReference>
<evidence type="ECO:0000313" key="2">
    <source>
        <dbReference type="EMBL" id="TYH75491.1"/>
    </source>
</evidence>
<protein>
    <submittedName>
        <fullName evidence="2">Uncharacterized protein</fullName>
    </submittedName>
</protein>
<sequence>MSHPGHRLRHCGSAVGDSWSDAKIGFFTRFKDRLKAEPSGLESRKKRTPTPFPDPISTTKQGLRRWGLQQFQLTEQCQTRGGGGVWQTDETDDWRAERRWR</sequence>
<reference evidence="2 3" key="1">
    <citation type="submission" date="2019-07" db="EMBL/GenBank/DDBJ databases">
        <title>WGS assembly of Gossypium tomentosum.</title>
        <authorList>
            <person name="Chen Z.J."/>
            <person name="Sreedasyam A."/>
            <person name="Ando A."/>
            <person name="Song Q."/>
            <person name="De L."/>
            <person name="Hulse-Kemp A."/>
            <person name="Ding M."/>
            <person name="Ye W."/>
            <person name="Kirkbride R."/>
            <person name="Jenkins J."/>
            <person name="Plott C."/>
            <person name="Lovell J."/>
            <person name="Lin Y.-M."/>
            <person name="Vaughn R."/>
            <person name="Liu B."/>
            <person name="Li W."/>
            <person name="Simpson S."/>
            <person name="Scheffler B."/>
            <person name="Saski C."/>
            <person name="Grover C."/>
            <person name="Hu G."/>
            <person name="Conover J."/>
            <person name="Carlson J."/>
            <person name="Shu S."/>
            <person name="Boston L."/>
            <person name="Williams M."/>
            <person name="Peterson D."/>
            <person name="Mcgee K."/>
            <person name="Jones D."/>
            <person name="Wendel J."/>
            <person name="Stelly D."/>
            <person name="Grimwood J."/>
            <person name="Schmutz J."/>
        </authorList>
    </citation>
    <scope>NUCLEOTIDE SEQUENCE [LARGE SCALE GENOMIC DNA]</scope>
    <source>
        <strain evidence="2">7179.01</strain>
    </source>
</reference>
<evidence type="ECO:0000256" key="1">
    <source>
        <dbReference type="SAM" id="MobiDB-lite"/>
    </source>
</evidence>
<feature type="region of interest" description="Disordered" evidence="1">
    <location>
        <begin position="37"/>
        <end position="61"/>
    </location>
</feature>
<accession>A0A5D2L833</accession>